<evidence type="ECO:0000313" key="1">
    <source>
        <dbReference type="EMBL" id="ABW28124.1"/>
    </source>
</evidence>
<evidence type="ECO:0000313" key="2">
    <source>
        <dbReference type="Proteomes" id="UP000000268"/>
    </source>
</evidence>
<dbReference type="EMBL" id="CP000828">
    <property type="protein sequence ID" value="ABW28124.1"/>
    <property type="molecule type" value="Genomic_DNA"/>
</dbReference>
<protein>
    <recommendedName>
        <fullName evidence="3">Knr4/Smi1-like domain-containing protein</fullName>
    </recommendedName>
</protein>
<dbReference type="AlphaFoldDB" id="B0CEL9"/>
<dbReference type="Proteomes" id="UP000000268">
    <property type="component" value="Chromosome"/>
</dbReference>
<reference evidence="1 2" key="1">
    <citation type="journal article" date="2008" name="Proc. Natl. Acad. Sci. U.S.A.">
        <title>Niche adaptation and genome expansion in the chlorophyll d-producing cyanobacterium Acaryochloris marina.</title>
        <authorList>
            <person name="Swingley W.D."/>
            <person name="Chen M."/>
            <person name="Cheung P.C."/>
            <person name="Conrad A.L."/>
            <person name="Dejesa L.C."/>
            <person name="Hao J."/>
            <person name="Honchak B.M."/>
            <person name="Karbach L.E."/>
            <person name="Kurdoglu A."/>
            <person name="Lahiri S."/>
            <person name="Mastrian S.D."/>
            <person name="Miyashita H."/>
            <person name="Page L."/>
            <person name="Ramakrishna P."/>
            <person name="Satoh S."/>
            <person name="Sattley W.M."/>
            <person name="Shimada Y."/>
            <person name="Taylor H.L."/>
            <person name="Tomo T."/>
            <person name="Tsuchiya T."/>
            <person name="Wang Z.T."/>
            <person name="Raymond J."/>
            <person name="Mimuro M."/>
            <person name="Blankenship R.E."/>
            <person name="Touchman J.W."/>
        </authorList>
    </citation>
    <scope>NUCLEOTIDE SEQUENCE [LARGE SCALE GENOMIC DNA]</scope>
    <source>
        <strain evidence="2">MBIC 11017</strain>
    </source>
</reference>
<dbReference type="HOGENOM" id="CLU_110235_0_0_3"/>
<proteinExistence type="predicted"/>
<organism evidence="1 2">
    <name type="scientific">Acaryochloris marina (strain MBIC 11017)</name>
    <dbReference type="NCBI Taxonomy" id="329726"/>
    <lineage>
        <taxon>Bacteria</taxon>
        <taxon>Bacillati</taxon>
        <taxon>Cyanobacteriota</taxon>
        <taxon>Cyanophyceae</taxon>
        <taxon>Acaryochloridales</taxon>
        <taxon>Acaryochloridaceae</taxon>
        <taxon>Acaryochloris</taxon>
    </lineage>
</organism>
<dbReference type="eggNOG" id="ENOG50316ZD">
    <property type="taxonomic scope" value="Bacteria"/>
</dbReference>
<name>B0CEL9_ACAM1</name>
<accession>B0CEL9</accession>
<dbReference type="OrthoDB" id="515110at2"/>
<sequence>MDQALVFGNTYRILVKELFGTELTSDYGFLDGEIAIIEQCLRAKLPLALREYYQVLGRFDRLNTAHNHLLTLDEMSFSGSMLRFMDENQSVCTWAIHQADLNKPNPPVYQGNPISHPRWYDEKLQLSEFLTLMIYQQAVWGGLEFIGDHCNSSRLLPNLDSSWVKVFDHAGLRIWRHEGMLISNLRDDDCCICATEHPSSFEYLLQELGFEPQ</sequence>
<keyword evidence="2" id="KW-1185">Reference proteome</keyword>
<dbReference type="STRING" id="329726.AM1_3128"/>
<gene>
    <name evidence="1" type="ordered locus">AM1_3128</name>
</gene>
<evidence type="ECO:0008006" key="3">
    <source>
        <dbReference type="Google" id="ProtNLM"/>
    </source>
</evidence>
<dbReference type="RefSeq" id="WP_012163552.1">
    <property type="nucleotide sequence ID" value="NC_009925.1"/>
</dbReference>
<dbReference type="KEGG" id="amr:AM1_3128"/>